<dbReference type="PANTHER" id="PTHR35145:SF1">
    <property type="entry name" value="CYTOPLASMIC PROTEIN"/>
    <property type="match status" value="1"/>
</dbReference>
<dbReference type="Pfam" id="PF04237">
    <property type="entry name" value="YjbR"/>
    <property type="match status" value="1"/>
</dbReference>
<dbReference type="InterPro" id="IPR007351">
    <property type="entry name" value="YjbR"/>
</dbReference>
<dbReference type="InterPro" id="IPR058532">
    <property type="entry name" value="YjbR/MT2646/Rv2570-like"/>
</dbReference>
<comment type="caution">
    <text evidence="1">The sequence shown here is derived from an EMBL/GenBank/DDBJ whole genome shotgun (WGS) entry which is preliminary data.</text>
</comment>
<dbReference type="InterPro" id="IPR038056">
    <property type="entry name" value="YjbR-like_sf"/>
</dbReference>
<keyword evidence="1" id="KW-0238">DNA-binding</keyword>
<accession>A0A938XB30</accession>
<dbReference type="GO" id="GO:0003677">
    <property type="term" value="F:DNA binding"/>
    <property type="evidence" value="ECO:0007669"/>
    <property type="project" value="UniProtKB-KW"/>
</dbReference>
<evidence type="ECO:0000313" key="2">
    <source>
        <dbReference type="Proteomes" id="UP000705508"/>
    </source>
</evidence>
<dbReference type="AlphaFoldDB" id="A0A938XB30"/>
<reference evidence="1" key="1">
    <citation type="submission" date="2020-08" db="EMBL/GenBank/DDBJ databases">
        <authorList>
            <person name="Cejkova D."/>
            <person name="Kubasova T."/>
            <person name="Jahodarova E."/>
            <person name="Rychlik I."/>
        </authorList>
    </citation>
    <scope>NUCLEOTIDE SEQUENCE</scope>
    <source>
        <strain evidence="1">An582</strain>
    </source>
</reference>
<protein>
    <submittedName>
        <fullName evidence="1">MmcQ/YjbR family DNA-binding protein</fullName>
    </submittedName>
</protein>
<sequence length="247" mass="28656">MMREAIFRYVKETYKTEPDYPFSTAPTYPVLRHADNRKWFALLMDVSREKLGLKGTEHVDIINVKLGDPMLVDMLVRQPGYFYGYHIARSNWISILLDGTVPFEEVCRWIDESYAVTASRQKKQKIRPPKEWIVPANPKYYDIVHAFDSAGEIDWKQGRGIRTGDTVYLYAAAPVSAILYKCKVTETDIPCHYSDRALTIPALMKIRLLKRYRPDRFTFEKLKEEYGIYAVRGPRGVPHSLGEALKK</sequence>
<evidence type="ECO:0000313" key="1">
    <source>
        <dbReference type="EMBL" id="MBM6948750.1"/>
    </source>
</evidence>
<dbReference type="Proteomes" id="UP000705508">
    <property type="component" value="Unassembled WGS sequence"/>
</dbReference>
<dbReference type="EMBL" id="JACJKS010000011">
    <property type="protein sequence ID" value="MBM6948750.1"/>
    <property type="molecule type" value="Genomic_DNA"/>
</dbReference>
<name>A0A938XB30_9CLOT</name>
<gene>
    <name evidence="1" type="ORF">H6A20_08820</name>
</gene>
<dbReference type="PANTHER" id="PTHR35145">
    <property type="entry name" value="CYTOPLASMIC PROTEIN-RELATED"/>
    <property type="match status" value="1"/>
</dbReference>
<reference evidence="1" key="2">
    <citation type="journal article" date="2021" name="Sci. Rep.">
        <title>The distribution of antibiotic resistance genes in chicken gut microbiota commensals.</title>
        <authorList>
            <person name="Juricova H."/>
            <person name="Matiasovicova J."/>
            <person name="Kubasova T."/>
            <person name="Cejkova D."/>
            <person name="Rychlik I."/>
        </authorList>
    </citation>
    <scope>NUCLEOTIDE SEQUENCE</scope>
    <source>
        <strain evidence="1">An582</strain>
    </source>
</reference>
<dbReference type="Gene3D" id="3.90.1150.30">
    <property type="match status" value="1"/>
</dbReference>
<proteinExistence type="predicted"/>
<dbReference type="SUPFAM" id="SSF142906">
    <property type="entry name" value="YjbR-like"/>
    <property type="match status" value="1"/>
</dbReference>
<organism evidence="1 2">
    <name type="scientific">Mordavella massiliensis</name>
    <dbReference type="NCBI Taxonomy" id="1871024"/>
    <lineage>
        <taxon>Bacteria</taxon>
        <taxon>Bacillati</taxon>
        <taxon>Bacillota</taxon>
        <taxon>Clostridia</taxon>
        <taxon>Eubacteriales</taxon>
        <taxon>Clostridiaceae</taxon>
        <taxon>Mordavella</taxon>
    </lineage>
</organism>